<evidence type="ECO:0000313" key="7">
    <source>
        <dbReference type="Proteomes" id="UP001500618"/>
    </source>
</evidence>
<evidence type="ECO:0000256" key="1">
    <source>
        <dbReference type="ARBA" id="ARBA00004141"/>
    </source>
</evidence>
<keyword evidence="2 5" id="KW-0812">Transmembrane</keyword>
<reference evidence="6 7" key="1">
    <citation type="journal article" date="2019" name="Int. J. Syst. Evol. Microbiol.">
        <title>The Global Catalogue of Microorganisms (GCM) 10K type strain sequencing project: providing services to taxonomists for standard genome sequencing and annotation.</title>
        <authorList>
            <consortium name="The Broad Institute Genomics Platform"/>
            <consortium name="The Broad Institute Genome Sequencing Center for Infectious Disease"/>
            <person name="Wu L."/>
            <person name="Ma J."/>
        </authorList>
    </citation>
    <scope>NUCLEOTIDE SEQUENCE [LARGE SCALE GENOMIC DNA]</scope>
    <source>
        <strain evidence="6 7">JCM 14718</strain>
    </source>
</reference>
<protein>
    <recommendedName>
        <fullName evidence="8">DoxX family protein</fullName>
    </recommendedName>
</protein>
<keyword evidence="4 5" id="KW-0472">Membrane</keyword>
<evidence type="ECO:0000256" key="4">
    <source>
        <dbReference type="ARBA" id="ARBA00023136"/>
    </source>
</evidence>
<evidence type="ECO:0000256" key="2">
    <source>
        <dbReference type="ARBA" id="ARBA00022692"/>
    </source>
</evidence>
<dbReference type="Proteomes" id="UP001500618">
    <property type="component" value="Unassembled WGS sequence"/>
</dbReference>
<evidence type="ECO:0000256" key="5">
    <source>
        <dbReference type="SAM" id="Phobius"/>
    </source>
</evidence>
<name>A0ABN2J977_9ACTN</name>
<dbReference type="EMBL" id="BAAANY010000043">
    <property type="protein sequence ID" value="GAA1719884.1"/>
    <property type="molecule type" value="Genomic_DNA"/>
</dbReference>
<comment type="caution">
    <text evidence="6">The sequence shown here is derived from an EMBL/GenBank/DDBJ whole genome shotgun (WGS) entry which is preliminary data.</text>
</comment>
<feature type="transmembrane region" description="Helical" evidence="5">
    <location>
        <begin position="96"/>
        <end position="119"/>
    </location>
</feature>
<evidence type="ECO:0000313" key="6">
    <source>
        <dbReference type="EMBL" id="GAA1719884.1"/>
    </source>
</evidence>
<dbReference type="Pfam" id="PF13564">
    <property type="entry name" value="DoxX_2"/>
    <property type="match status" value="1"/>
</dbReference>
<dbReference type="InterPro" id="IPR032808">
    <property type="entry name" value="DoxX"/>
</dbReference>
<feature type="transmembrane region" description="Helical" evidence="5">
    <location>
        <begin position="69"/>
        <end position="89"/>
    </location>
</feature>
<feature type="transmembrane region" description="Helical" evidence="5">
    <location>
        <begin position="31"/>
        <end position="49"/>
    </location>
</feature>
<evidence type="ECO:0008006" key="8">
    <source>
        <dbReference type="Google" id="ProtNLM"/>
    </source>
</evidence>
<comment type="subcellular location">
    <subcellularLocation>
        <location evidence="1">Membrane</location>
        <topology evidence="1">Multi-pass membrane protein</topology>
    </subcellularLocation>
</comment>
<organism evidence="6 7">
    <name type="scientific">Fodinicola feengrottensis</name>
    <dbReference type="NCBI Taxonomy" id="435914"/>
    <lineage>
        <taxon>Bacteria</taxon>
        <taxon>Bacillati</taxon>
        <taxon>Actinomycetota</taxon>
        <taxon>Actinomycetes</taxon>
        <taxon>Mycobacteriales</taxon>
        <taxon>Fodinicola</taxon>
    </lineage>
</organism>
<proteinExistence type="predicted"/>
<evidence type="ECO:0000256" key="3">
    <source>
        <dbReference type="ARBA" id="ARBA00022989"/>
    </source>
</evidence>
<feature type="transmembrane region" description="Helical" evidence="5">
    <location>
        <begin position="125"/>
        <end position="145"/>
    </location>
</feature>
<gene>
    <name evidence="6" type="ORF">GCM10009765_80280</name>
</gene>
<keyword evidence="7" id="KW-1185">Reference proteome</keyword>
<accession>A0ABN2J977</accession>
<keyword evidence="3 5" id="KW-1133">Transmembrane helix</keyword>
<sequence length="159" mass="16504">MATSVERQWRRTGEPRPCQVRSKRMENTMKIAVWIASALLAIAFLFAGGGKLLTPASDFQLMAPGVPVVLMKLAGAAEVPDAIGLILPAATRIMPVLTPIAAAGLVLTMVGATITDIAIGQPASAVLPVVLGIFAALVAFARFGPYAVEPRGAIRSATV</sequence>
<dbReference type="RefSeq" id="WP_344315221.1">
    <property type="nucleotide sequence ID" value="NZ_BAAANY010000043.1"/>
</dbReference>